<dbReference type="AlphaFoldDB" id="A0A059AZC5"/>
<dbReference type="EMBL" id="KK198760">
    <property type="protein sequence ID" value="KCW58790.1"/>
    <property type="molecule type" value="Genomic_DNA"/>
</dbReference>
<organism evidence="1">
    <name type="scientific">Eucalyptus grandis</name>
    <name type="common">Flooded gum</name>
    <dbReference type="NCBI Taxonomy" id="71139"/>
    <lineage>
        <taxon>Eukaryota</taxon>
        <taxon>Viridiplantae</taxon>
        <taxon>Streptophyta</taxon>
        <taxon>Embryophyta</taxon>
        <taxon>Tracheophyta</taxon>
        <taxon>Spermatophyta</taxon>
        <taxon>Magnoliopsida</taxon>
        <taxon>eudicotyledons</taxon>
        <taxon>Gunneridae</taxon>
        <taxon>Pentapetalae</taxon>
        <taxon>rosids</taxon>
        <taxon>malvids</taxon>
        <taxon>Myrtales</taxon>
        <taxon>Myrtaceae</taxon>
        <taxon>Myrtoideae</taxon>
        <taxon>Eucalypteae</taxon>
        <taxon>Eucalyptus</taxon>
    </lineage>
</organism>
<sequence>MQTICMTGAPEDGKRNVDIVLTGREMPEWFLHCKDGSICFMVPGDLNDKFFGIALCIVLGPKGGKAVKFPVETEIVVNGKGVLSEGRKDFLIQSDHVWIQYFPLSKLDIKRELLRDDQNHFQVYFKVLKGRLKKC</sequence>
<proteinExistence type="predicted"/>
<gene>
    <name evidence="1" type="ORF">EUGRSUZ_H01425</name>
</gene>
<reference evidence="1" key="1">
    <citation type="submission" date="2013-07" db="EMBL/GenBank/DDBJ databases">
        <title>The genome of Eucalyptus grandis.</title>
        <authorList>
            <person name="Schmutz J."/>
            <person name="Hayes R."/>
            <person name="Myburg A."/>
            <person name="Tuskan G."/>
            <person name="Grattapaglia D."/>
            <person name="Rokhsar D.S."/>
        </authorList>
    </citation>
    <scope>NUCLEOTIDE SEQUENCE</scope>
    <source>
        <tissue evidence="1">Leaf extractions</tissue>
    </source>
</reference>
<evidence type="ECO:0000313" key="1">
    <source>
        <dbReference type="EMBL" id="KCW58790.1"/>
    </source>
</evidence>
<accession>A0A059AZC5</accession>
<dbReference type="InParanoid" id="A0A059AZC5"/>
<protein>
    <submittedName>
        <fullName evidence="1">Uncharacterized protein</fullName>
    </submittedName>
</protein>
<dbReference type="Gramene" id="KCW58790">
    <property type="protein sequence ID" value="KCW58790"/>
    <property type="gene ID" value="EUGRSUZ_H01425"/>
</dbReference>
<name>A0A059AZC5_EUCGR</name>